<dbReference type="AlphaFoldDB" id="G7CGG2"/>
<evidence type="ECO:0000256" key="4">
    <source>
        <dbReference type="ARBA" id="ARBA00022691"/>
    </source>
</evidence>
<feature type="binding site" evidence="7">
    <location>
        <begin position="97"/>
        <end position="102"/>
    </location>
    <ligand>
        <name>S-adenosyl-L-methionine</name>
        <dbReference type="ChEBI" id="CHEBI:59789"/>
    </ligand>
</feature>
<dbReference type="eggNOG" id="COG2230">
    <property type="taxonomic scope" value="Bacteria"/>
</dbReference>
<dbReference type="SUPFAM" id="SSF53335">
    <property type="entry name" value="S-adenosyl-L-methionine-dependent methyltransferases"/>
    <property type="match status" value="1"/>
</dbReference>
<proteinExistence type="inferred from homology"/>
<keyword evidence="3" id="KW-0808">Transferase</keyword>
<keyword evidence="5" id="KW-0443">Lipid metabolism</keyword>
<dbReference type="Pfam" id="PF02353">
    <property type="entry name" value="CMAS"/>
    <property type="match status" value="1"/>
</dbReference>
<feature type="binding site" evidence="7">
    <location>
        <begin position="36"/>
        <end position="37"/>
    </location>
    <ligand>
        <name>S-adenosyl-L-methionine</name>
        <dbReference type="ChEBI" id="CHEBI:59789"/>
    </ligand>
</feature>
<keyword evidence="2" id="KW-0489">Methyltransferase</keyword>
<keyword evidence="4" id="KW-0949">S-adenosyl-L-methionine</keyword>
<dbReference type="InterPro" id="IPR029063">
    <property type="entry name" value="SAM-dependent_MTases_sf"/>
</dbReference>
<dbReference type="GO" id="GO:0008610">
    <property type="term" value="P:lipid biosynthetic process"/>
    <property type="evidence" value="ECO:0007669"/>
    <property type="project" value="InterPro"/>
</dbReference>
<keyword evidence="9" id="KW-1185">Reference proteome</keyword>
<dbReference type="FunFam" id="3.40.50.150:FF:000115">
    <property type="entry name" value="Cyclopropane mycolic acid synthase 1"/>
    <property type="match status" value="1"/>
</dbReference>
<protein>
    <submittedName>
        <fullName evidence="8">Methoxy mycolic acid synthase 1</fullName>
    </submittedName>
</protein>
<organism evidence="8 9">
    <name type="scientific">Mycolicibacterium thermoresistibile (strain ATCC 19527 / DSM 44167 / CIP 105390 / JCM 6362 / NCTC 10409 / 316)</name>
    <name type="common">Mycobacterium thermoresistibile</name>
    <dbReference type="NCBI Taxonomy" id="1078020"/>
    <lineage>
        <taxon>Bacteria</taxon>
        <taxon>Bacillati</taxon>
        <taxon>Actinomycetota</taxon>
        <taxon>Actinomycetes</taxon>
        <taxon>Mycobacteriales</taxon>
        <taxon>Mycobacteriaceae</taxon>
        <taxon>Mycolicibacterium</taxon>
    </lineage>
</organism>
<feature type="binding site" evidence="7">
    <location>
        <begin position="71"/>
        <end position="79"/>
    </location>
    <ligand>
        <name>S-adenosyl-L-methionine</name>
        <dbReference type="ChEBI" id="CHEBI:59789"/>
    </ligand>
</feature>
<feature type="binding site" evidence="7">
    <location>
        <begin position="126"/>
        <end position="127"/>
    </location>
    <ligand>
        <name>S-adenosyl-L-methionine</name>
        <dbReference type="ChEBI" id="CHEBI:59789"/>
    </ligand>
</feature>
<dbReference type="InterPro" id="IPR050723">
    <property type="entry name" value="CFA/CMAS"/>
</dbReference>
<dbReference type="InterPro" id="IPR047672">
    <property type="entry name" value="CMAS_actinobact"/>
</dbReference>
<dbReference type="InterPro" id="IPR003333">
    <property type="entry name" value="CMAS"/>
</dbReference>
<sequence length="292" mass="33397">MMVESTELRPNFEDVQAHYDLSNEFFGLFQDPTRTYSCAYYARDDMTLEEAQLAKIDLALDKLGLQPGMTLLDIGCGWGSTMKRAVERHDVNVIGLTLSRNQCAYSRDLLAGLDTDRSRRVLLQGWEQFDEPVDRIVSIEAFEAFGKPRYKPFFELTHRILPDGGRFVLETIFTHPPSYWHDHGIAITMSDLRFMRFVGKEIFPGGEMPSAEDVVDISTAAGFRQEDLQLMNPHYVRTLDTWADNLQDRRDEAIAVTSEKVYANYLRYLTGCADFFRRGITEVGQFTMVKGG</sequence>
<dbReference type="Proteomes" id="UP000004915">
    <property type="component" value="Unassembled WGS sequence"/>
</dbReference>
<evidence type="ECO:0000256" key="2">
    <source>
        <dbReference type="ARBA" id="ARBA00022603"/>
    </source>
</evidence>
<evidence type="ECO:0000256" key="7">
    <source>
        <dbReference type="PIRSR" id="PIRSR003085-2"/>
    </source>
</evidence>
<evidence type="ECO:0000256" key="3">
    <source>
        <dbReference type="ARBA" id="ARBA00022679"/>
    </source>
</evidence>
<evidence type="ECO:0000256" key="5">
    <source>
        <dbReference type="ARBA" id="ARBA00023098"/>
    </source>
</evidence>
<evidence type="ECO:0000313" key="8">
    <source>
        <dbReference type="EMBL" id="EHI11922.1"/>
    </source>
</evidence>
<dbReference type="PANTHER" id="PTHR43667:SF1">
    <property type="entry name" value="CYCLOPROPANE-FATTY-ACYL-PHOSPHOLIPID SYNTHASE"/>
    <property type="match status" value="1"/>
</dbReference>
<comment type="similarity">
    <text evidence="1">Belongs to the CFA/CMAS family.</text>
</comment>
<name>G7CGG2_MYCT3</name>
<evidence type="ECO:0000256" key="1">
    <source>
        <dbReference type="ARBA" id="ARBA00010815"/>
    </source>
</evidence>
<dbReference type="NCBIfam" id="NF040660">
    <property type="entry name" value="mycolic_MTase"/>
    <property type="match status" value="1"/>
</dbReference>
<feature type="active site" evidence="6">
    <location>
        <position position="272"/>
    </location>
</feature>
<dbReference type="Gene3D" id="3.40.50.150">
    <property type="entry name" value="Vaccinia Virus protein VP39"/>
    <property type="match status" value="1"/>
</dbReference>
<dbReference type="GO" id="GO:0032259">
    <property type="term" value="P:methylation"/>
    <property type="evidence" value="ECO:0007669"/>
    <property type="project" value="UniProtKB-KW"/>
</dbReference>
<dbReference type="GO" id="GO:0008168">
    <property type="term" value="F:methyltransferase activity"/>
    <property type="evidence" value="ECO:0007669"/>
    <property type="project" value="UniProtKB-KW"/>
</dbReference>
<dbReference type="PATRIC" id="fig|1078020.3.peg.2658"/>
<evidence type="ECO:0000256" key="6">
    <source>
        <dbReference type="PIRSR" id="PIRSR003085-1"/>
    </source>
</evidence>
<dbReference type="CDD" id="cd02440">
    <property type="entry name" value="AdoMet_MTases"/>
    <property type="match status" value="1"/>
</dbReference>
<reference evidence="8 9" key="1">
    <citation type="submission" date="2011-11" db="EMBL/GenBank/DDBJ databases">
        <authorList>
            <consortium name="Tuberculosis Structural Genomics Consortium"/>
            <person name="Ioerger T.R."/>
        </authorList>
    </citation>
    <scope>NUCLEOTIDE SEQUENCE [LARGE SCALE GENOMIC DNA]</scope>
    <source>
        <strain evidence="9">ATCC 19527 / DSM 44167 / CIP 105390 / JCM 6362 / NCTC 10409 / 316</strain>
    </source>
</reference>
<comment type="caution">
    <text evidence="8">The sequence shown here is derived from an EMBL/GenBank/DDBJ whole genome shotgun (WGS) entry which is preliminary data.</text>
</comment>
<evidence type="ECO:0000313" key="9">
    <source>
        <dbReference type="Proteomes" id="UP000004915"/>
    </source>
</evidence>
<accession>G7CGG2</accession>
<dbReference type="EMBL" id="AGVE01000046">
    <property type="protein sequence ID" value="EHI11922.1"/>
    <property type="molecule type" value="Genomic_DNA"/>
</dbReference>
<dbReference type="PANTHER" id="PTHR43667">
    <property type="entry name" value="CYCLOPROPANE-FATTY-ACYL-PHOSPHOLIPID SYNTHASE"/>
    <property type="match status" value="1"/>
</dbReference>
<gene>
    <name evidence="8" type="ORF">KEK_13523</name>
</gene>
<dbReference type="PIRSF" id="PIRSF003085">
    <property type="entry name" value="CMAS"/>
    <property type="match status" value="1"/>
</dbReference>